<comment type="catalytic activity">
    <reaction evidence="3 4">
        <text>5-carboxyamino-1-(5-phospho-D-ribosyl)imidazole + H(+) = 5-amino-1-(5-phospho-D-ribosyl)imidazole-4-carboxylate</text>
        <dbReference type="Rhea" id="RHEA:13193"/>
        <dbReference type="ChEBI" id="CHEBI:15378"/>
        <dbReference type="ChEBI" id="CHEBI:58730"/>
        <dbReference type="ChEBI" id="CHEBI:77657"/>
        <dbReference type="EC" id="5.4.99.18"/>
    </reaction>
</comment>
<organism evidence="7 8">
    <name type="scientific">Blastopirellula marina DSM 3645</name>
    <dbReference type="NCBI Taxonomy" id="314230"/>
    <lineage>
        <taxon>Bacteria</taxon>
        <taxon>Pseudomonadati</taxon>
        <taxon>Planctomycetota</taxon>
        <taxon>Planctomycetia</taxon>
        <taxon>Pirellulales</taxon>
        <taxon>Pirellulaceae</taxon>
        <taxon>Blastopirellula</taxon>
    </lineage>
</organism>
<reference evidence="7 8" key="1">
    <citation type="submission" date="2006-02" db="EMBL/GenBank/DDBJ databases">
        <authorList>
            <person name="Amann R."/>
            <person name="Ferriera S."/>
            <person name="Johnson J."/>
            <person name="Kravitz S."/>
            <person name="Halpern A."/>
            <person name="Remington K."/>
            <person name="Beeson K."/>
            <person name="Tran B."/>
            <person name="Rogers Y.-H."/>
            <person name="Friedman R."/>
            <person name="Venter J.C."/>
        </authorList>
    </citation>
    <scope>NUCLEOTIDE SEQUENCE [LARGE SCALE GENOMIC DNA]</scope>
    <source>
        <strain evidence="7 8">DSM 3645</strain>
    </source>
</reference>
<dbReference type="InterPro" id="IPR000031">
    <property type="entry name" value="PurE_dom"/>
</dbReference>
<gene>
    <name evidence="3" type="primary">purE</name>
    <name evidence="7" type="ORF">DSM3645_12206</name>
</gene>
<feature type="domain" description="PurE" evidence="6">
    <location>
        <begin position="8"/>
        <end position="159"/>
    </location>
</feature>
<evidence type="ECO:0000313" key="7">
    <source>
        <dbReference type="EMBL" id="EAQ80780.1"/>
    </source>
</evidence>
<dbReference type="HAMAP" id="MF_01929">
    <property type="entry name" value="PurE_classI"/>
    <property type="match status" value="1"/>
</dbReference>
<dbReference type="Pfam" id="PF00731">
    <property type="entry name" value="AIRC"/>
    <property type="match status" value="1"/>
</dbReference>
<evidence type="ECO:0000313" key="8">
    <source>
        <dbReference type="Proteomes" id="UP000004358"/>
    </source>
</evidence>
<dbReference type="Proteomes" id="UP000004358">
    <property type="component" value="Unassembled WGS sequence"/>
</dbReference>
<evidence type="ECO:0000256" key="3">
    <source>
        <dbReference type="HAMAP-Rule" id="MF_01929"/>
    </source>
</evidence>
<dbReference type="PANTHER" id="PTHR23046:SF2">
    <property type="entry name" value="PHOSPHORIBOSYLAMINOIMIDAZOLE CARBOXYLASE"/>
    <property type="match status" value="1"/>
</dbReference>
<dbReference type="EMBL" id="AANZ01000007">
    <property type="protein sequence ID" value="EAQ80780.1"/>
    <property type="molecule type" value="Genomic_DNA"/>
</dbReference>
<dbReference type="GO" id="GO:0034023">
    <property type="term" value="F:5-(carboxyamino)imidazole ribonucleotide mutase activity"/>
    <property type="evidence" value="ECO:0007669"/>
    <property type="project" value="UniProtKB-UniRule"/>
</dbReference>
<evidence type="ECO:0000259" key="6">
    <source>
        <dbReference type="SMART" id="SM01001"/>
    </source>
</evidence>
<dbReference type="NCBIfam" id="TIGR01162">
    <property type="entry name" value="purE"/>
    <property type="match status" value="1"/>
</dbReference>
<dbReference type="OrthoDB" id="9791908at2"/>
<dbReference type="UniPathway" id="UPA00074">
    <property type="reaction ID" value="UER00943"/>
</dbReference>
<dbReference type="Gene3D" id="3.40.50.1970">
    <property type="match status" value="1"/>
</dbReference>
<sequence length="172" mass="17374">MSDKTAAVKVGIIMGSDSDWPKIKGVAAALDEFGVGYEVRVMSAHRTPHVVGEYAMTAVDRGLKIVIAAAGGAAHLAGVVAAHTTLPVIGLPVPTAELGGLDSLLSTVQMPGDVPVASMAVGMGGPRNAGLFAVQILSLSDADLAAKFAAFKTGLADKIAAKDAKLQESLAK</sequence>
<dbReference type="SUPFAM" id="SSF52255">
    <property type="entry name" value="N5-CAIR mutase (phosphoribosylaminoimidazole carboxylase, PurE)"/>
    <property type="match status" value="1"/>
</dbReference>
<comment type="caution">
    <text evidence="7">The sequence shown here is derived from an EMBL/GenBank/DDBJ whole genome shotgun (WGS) entry which is preliminary data.</text>
</comment>
<comment type="function">
    <text evidence="3 4">Catalyzes the conversion of N5-carboxyaminoimidazole ribonucleotide (N5-CAIR) to 4-carboxy-5-aminoimidazole ribonucleotide (CAIR).</text>
</comment>
<dbReference type="RefSeq" id="WP_002650337.1">
    <property type="nucleotide sequence ID" value="NZ_CH672376.1"/>
</dbReference>
<feature type="binding site" evidence="3 5">
    <location>
        <position position="46"/>
    </location>
    <ligand>
        <name>substrate</name>
    </ligand>
</feature>
<dbReference type="GO" id="GO:0006189">
    <property type="term" value="P:'de novo' IMP biosynthetic process"/>
    <property type="evidence" value="ECO:0007669"/>
    <property type="project" value="UniProtKB-UniRule"/>
</dbReference>
<keyword evidence="2 3" id="KW-0413">Isomerase</keyword>
<feature type="binding site" evidence="3 5">
    <location>
        <position position="19"/>
    </location>
    <ligand>
        <name>substrate</name>
    </ligand>
</feature>
<evidence type="ECO:0000256" key="1">
    <source>
        <dbReference type="ARBA" id="ARBA00022755"/>
    </source>
</evidence>
<keyword evidence="1 3" id="KW-0658">Purine biosynthesis</keyword>
<evidence type="ECO:0000256" key="2">
    <source>
        <dbReference type="ARBA" id="ARBA00023235"/>
    </source>
</evidence>
<comment type="similarity">
    <text evidence="3">Belongs to the AIR carboxylase family. Class I subfamily.</text>
</comment>
<feature type="binding site" evidence="3 5">
    <location>
        <position position="16"/>
    </location>
    <ligand>
        <name>substrate</name>
    </ligand>
</feature>
<dbReference type="PIRSF" id="PIRSF001338">
    <property type="entry name" value="AIR_carboxylase"/>
    <property type="match status" value="1"/>
</dbReference>
<dbReference type="HOGENOM" id="CLU_094982_2_2_0"/>
<protein>
    <recommendedName>
        <fullName evidence="3 4">N5-carboxyaminoimidazole ribonucleotide mutase</fullName>
        <shortName evidence="3 4">N5-CAIR mutase</shortName>
        <ecNumber evidence="3 4">5.4.99.18</ecNumber>
    </recommendedName>
    <alternativeName>
        <fullName evidence="3">5-(carboxyamino)imidazole ribonucleotide mutase</fullName>
    </alternativeName>
</protein>
<dbReference type="eggNOG" id="COG0041">
    <property type="taxonomic scope" value="Bacteria"/>
</dbReference>
<name>A3ZRL1_9BACT</name>
<dbReference type="SMART" id="SM01001">
    <property type="entry name" value="AIRC"/>
    <property type="match status" value="1"/>
</dbReference>
<evidence type="ECO:0000256" key="4">
    <source>
        <dbReference type="PIRNR" id="PIRNR001338"/>
    </source>
</evidence>
<dbReference type="InterPro" id="IPR033747">
    <property type="entry name" value="PurE_ClassI"/>
</dbReference>
<dbReference type="EC" id="5.4.99.18" evidence="3 4"/>
<comment type="pathway">
    <text evidence="3 4">Purine metabolism; IMP biosynthesis via de novo pathway; 5-amino-1-(5-phospho-D-ribosyl)imidazole-4-carboxylate from 5-amino-1-(5-phospho-D-ribosyl)imidazole (N5-CAIR route): step 2/2.</text>
</comment>
<dbReference type="STRING" id="314230.DSM3645_12206"/>
<proteinExistence type="inferred from homology"/>
<accession>A3ZRL1</accession>
<dbReference type="PANTHER" id="PTHR23046">
    <property type="entry name" value="PHOSPHORIBOSYLAMINOIMIDAZOLE CARBOXYLASE CATALYTIC SUBUNIT"/>
    <property type="match status" value="1"/>
</dbReference>
<dbReference type="InterPro" id="IPR024694">
    <property type="entry name" value="PurE_prokaryotes"/>
</dbReference>
<evidence type="ECO:0000256" key="5">
    <source>
        <dbReference type="PIRSR" id="PIRSR001338-1"/>
    </source>
</evidence>
<dbReference type="AlphaFoldDB" id="A3ZRL1"/>